<reference evidence="2 3" key="1">
    <citation type="submission" date="2023-03" db="EMBL/GenBank/DDBJ databases">
        <title>Thalassotalea loyana LMG 22536T draft genome sequence.</title>
        <authorList>
            <person name="Sawabe T."/>
        </authorList>
    </citation>
    <scope>NUCLEOTIDE SEQUENCE [LARGE SCALE GENOMIC DNA]</scope>
    <source>
        <strain evidence="2 3">LMG 22536</strain>
    </source>
</reference>
<dbReference type="Proteomes" id="UP001157134">
    <property type="component" value="Unassembled WGS sequence"/>
</dbReference>
<dbReference type="PROSITE" id="PS51257">
    <property type="entry name" value="PROKAR_LIPOPROTEIN"/>
    <property type="match status" value="1"/>
</dbReference>
<dbReference type="RefSeq" id="WP_284297677.1">
    <property type="nucleotide sequence ID" value="NZ_BSSV01000003.1"/>
</dbReference>
<keyword evidence="1" id="KW-0175">Coiled coil</keyword>
<protein>
    <recommendedName>
        <fullName evidence="4">Lipoprotein</fullName>
    </recommendedName>
</protein>
<proteinExistence type="predicted"/>
<evidence type="ECO:0008006" key="4">
    <source>
        <dbReference type="Google" id="ProtNLM"/>
    </source>
</evidence>
<comment type="caution">
    <text evidence="2">The sequence shown here is derived from an EMBL/GenBank/DDBJ whole genome shotgun (WGS) entry which is preliminary data.</text>
</comment>
<evidence type="ECO:0000313" key="3">
    <source>
        <dbReference type="Proteomes" id="UP001157134"/>
    </source>
</evidence>
<evidence type="ECO:0000256" key="1">
    <source>
        <dbReference type="SAM" id="Coils"/>
    </source>
</evidence>
<organism evidence="2 3">
    <name type="scientific">Thalassotalea loyana</name>
    <dbReference type="NCBI Taxonomy" id="280483"/>
    <lineage>
        <taxon>Bacteria</taxon>
        <taxon>Pseudomonadati</taxon>
        <taxon>Pseudomonadota</taxon>
        <taxon>Gammaproteobacteria</taxon>
        <taxon>Alteromonadales</taxon>
        <taxon>Colwelliaceae</taxon>
        <taxon>Thalassotalea</taxon>
    </lineage>
</organism>
<evidence type="ECO:0000313" key="2">
    <source>
        <dbReference type="EMBL" id="GLX85505.1"/>
    </source>
</evidence>
<name>A0ABQ6HDC0_9GAMM</name>
<dbReference type="EMBL" id="BSSV01000003">
    <property type="protein sequence ID" value="GLX85505.1"/>
    <property type="molecule type" value="Genomic_DNA"/>
</dbReference>
<sequence length="218" mass="24366">MKIIAVIFLTFLIAGCSSGYGVTYATDVDGALLYCGGENKGFTPQRLYYDISKEDKKRGSFRSVECEARWISGAKRTYSNKWDLNKFPDGVMQTVKRPHTEGYRQDVEFGLKVQAMRARQEEIDRIKAQQALANLTNNLKELNNSLGSIPTVTPITGSNYNLNVLPAPNGYEKTQVPMSTVGVLRNSSITNGYKLCEYSNGRAIRLNMKEQCPMTLNP</sequence>
<keyword evidence="3" id="KW-1185">Reference proteome</keyword>
<feature type="coiled-coil region" evidence="1">
    <location>
        <begin position="118"/>
        <end position="145"/>
    </location>
</feature>
<accession>A0ABQ6HDC0</accession>
<gene>
    <name evidence="2" type="ORF">tloyanaT_17570</name>
</gene>